<evidence type="ECO:0000313" key="2">
    <source>
        <dbReference type="EMBL" id="EPS38634.1"/>
    </source>
</evidence>
<feature type="region of interest" description="Disordered" evidence="1">
    <location>
        <begin position="407"/>
        <end position="658"/>
    </location>
</feature>
<feature type="compositionally biased region" description="Basic and acidic residues" evidence="1">
    <location>
        <begin position="751"/>
        <end position="760"/>
    </location>
</feature>
<dbReference type="Proteomes" id="UP000015100">
    <property type="component" value="Unassembled WGS sequence"/>
</dbReference>
<keyword evidence="3" id="KW-1185">Reference proteome</keyword>
<feature type="compositionally biased region" description="Polar residues" evidence="1">
    <location>
        <begin position="716"/>
        <end position="729"/>
    </location>
</feature>
<feature type="compositionally biased region" description="Polar residues" evidence="1">
    <location>
        <begin position="493"/>
        <end position="505"/>
    </location>
</feature>
<gene>
    <name evidence="2" type="ORF">H072_7612</name>
</gene>
<feature type="compositionally biased region" description="Basic residues" evidence="1">
    <location>
        <begin position="1"/>
        <end position="18"/>
    </location>
</feature>
<feature type="compositionally biased region" description="Pro residues" evidence="1">
    <location>
        <begin position="53"/>
        <end position="63"/>
    </location>
</feature>
<comment type="caution">
    <text evidence="2">The sequence shown here is derived from an EMBL/GenBank/DDBJ whole genome shotgun (WGS) entry which is preliminary data.</text>
</comment>
<dbReference type="eggNOG" id="ENOG502T2HZ">
    <property type="taxonomic scope" value="Eukaryota"/>
</dbReference>
<sequence>MVGRQKPKRGRGSGRRTVSRSPATDDILALKRIEHPSNNNKTTTATTTTSHPPLAPPPRPSQPRAPIQAPAQTPPRSPPSSSGSKRKFEDIAEISWESNDDKNLPEVSFSANASIMTTSDRPSRRLRSTYTLAASIVSIEKTTRTRPRRAATLERSVTRNPLSSGFSKPNDSEKLVVKSRDGRECWLCSQENTVMLETAHNVVASNRDLVRILWLRQLPYVWPSRHIFNVTASDKSGLQQFLNYRDTVGIFPPNLRHLASPHNLVTLCRNCHCVYDCQQPRWIILPTNIDYFVDHELADYDSRILAASKGLTRPRTVPTALEYAHASPTNLYMPYFFEESVMPRMDPEEAQARFPRAYGGAPTTMILKAGLGINQPKIKPSKNSSLPFTTGIPANVRQQVTRLFELWDRDPPSPKKQPKSPVKPCIKDEEHPPGSETDENSQNGAKKRKPHANPPGRKRKSPHASQPPAEEQDELADICAPTKKKARMMTGDEYNSQDTSPNSQGTTANTMTHTTGQNSQNSSATKRYNLRSQYRTPPTSPELPSASITKTTGKGGAKRKAEVMVTDTAISKRKRVSTSSESVLAKKSRKVAKATSKQKDGKKTQTKAEETKPEKIVTPLTPRSRPSPRKPVSTKKVSTIVKQSGIKKHRAEESPLKRSIKRNAATLFADVTGTANKVGVQEGTKKRVGKDVPRLTQRLPPAQFDDSCDKADAQLESDTVASNVDSLDAQSGGYDDNYDEEQDDGYASDSGSERPDKDDWAWGPSHTANDVVEACVSWFGVGTSGRISD</sequence>
<accession>S8A700</accession>
<dbReference type="OMA" id="ADICAPT"/>
<dbReference type="HOGENOM" id="CLU_355651_0_0_1"/>
<dbReference type="AlphaFoldDB" id="S8A700"/>
<evidence type="ECO:0000256" key="1">
    <source>
        <dbReference type="SAM" id="MobiDB-lite"/>
    </source>
</evidence>
<organism evidence="2 3">
    <name type="scientific">Dactylellina haptotyla (strain CBS 200.50)</name>
    <name type="common">Nematode-trapping fungus</name>
    <name type="synonym">Monacrosporium haptotylum</name>
    <dbReference type="NCBI Taxonomy" id="1284197"/>
    <lineage>
        <taxon>Eukaryota</taxon>
        <taxon>Fungi</taxon>
        <taxon>Dikarya</taxon>
        <taxon>Ascomycota</taxon>
        <taxon>Pezizomycotina</taxon>
        <taxon>Orbiliomycetes</taxon>
        <taxon>Orbiliales</taxon>
        <taxon>Orbiliaceae</taxon>
        <taxon>Dactylellina</taxon>
    </lineage>
</organism>
<protein>
    <submittedName>
        <fullName evidence="2">Uncharacterized protein</fullName>
    </submittedName>
</protein>
<feature type="region of interest" description="Disordered" evidence="1">
    <location>
        <begin position="1"/>
        <end position="86"/>
    </location>
</feature>
<feature type="region of interest" description="Disordered" evidence="1">
    <location>
        <begin position="676"/>
        <end position="765"/>
    </location>
</feature>
<feature type="compositionally biased region" description="Acidic residues" evidence="1">
    <location>
        <begin position="736"/>
        <end position="746"/>
    </location>
</feature>
<dbReference type="OrthoDB" id="3800761at2759"/>
<feature type="compositionally biased region" description="Basic and acidic residues" evidence="1">
    <location>
        <begin position="597"/>
        <end position="615"/>
    </location>
</feature>
<name>S8A700_DACHA</name>
<evidence type="ECO:0000313" key="3">
    <source>
        <dbReference type="Proteomes" id="UP000015100"/>
    </source>
</evidence>
<reference evidence="2 3" key="1">
    <citation type="journal article" date="2013" name="PLoS Genet.">
        <title>Genomic mechanisms accounting for the adaptation to parasitism in nematode-trapping fungi.</title>
        <authorList>
            <person name="Meerupati T."/>
            <person name="Andersson K.M."/>
            <person name="Friman E."/>
            <person name="Kumar D."/>
            <person name="Tunlid A."/>
            <person name="Ahren D."/>
        </authorList>
    </citation>
    <scope>NUCLEOTIDE SEQUENCE [LARGE SCALE GENOMIC DNA]</scope>
    <source>
        <strain evidence="2 3">CBS 200.50</strain>
    </source>
</reference>
<feature type="compositionally biased region" description="Low complexity" evidence="1">
    <location>
        <begin position="617"/>
        <end position="637"/>
    </location>
</feature>
<proteinExistence type="predicted"/>
<reference evidence="3" key="2">
    <citation type="submission" date="2013-04" db="EMBL/GenBank/DDBJ databases">
        <title>Genomic mechanisms accounting for the adaptation to parasitism in nematode-trapping fungi.</title>
        <authorList>
            <person name="Ahren D.G."/>
        </authorList>
    </citation>
    <scope>NUCLEOTIDE SEQUENCE [LARGE SCALE GENOMIC DNA]</scope>
    <source>
        <strain evidence="3">CBS 200.50</strain>
    </source>
</reference>
<feature type="compositionally biased region" description="Low complexity" evidence="1">
    <location>
        <begin position="36"/>
        <end position="52"/>
    </location>
</feature>
<feature type="compositionally biased region" description="Polar residues" evidence="1">
    <location>
        <begin position="516"/>
        <end position="537"/>
    </location>
</feature>
<feature type="compositionally biased region" description="Low complexity" evidence="1">
    <location>
        <begin position="506"/>
        <end position="515"/>
    </location>
</feature>
<dbReference type="EMBL" id="AQGS01000538">
    <property type="protein sequence ID" value="EPS38634.1"/>
    <property type="molecule type" value="Genomic_DNA"/>
</dbReference>
<feature type="compositionally biased region" description="Basic residues" evidence="1">
    <location>
        <begin position="445"/>
        <end position="462"/>
    </location>
</feature>
<feature type="compositionally biased region" description="Basic and acidic residues" evidence="1">
    <location>
        <begin position="683"/>
        <end position="693"/>
    </location>
</feature>